<protein>
    <submittedName>
        <fullName evidence="2">Uncharacterized protein</fullName>
    </submittedName>
</protein>
<dbReference type="Pfam" id="PF05981">
    <property type="entry name" value="CreA"/>
    <property type="match status" value="1"/>
</dbReference>
<keyword evidence="1" id="KW-0732">Signal</keyword>
<dbReference type="AlphaFoldDB" id="A0AAD3CP96"/>
<feature type="signal peptide" evidence="1">
    <location>
        <begin position="1"/>
        <end position="17"/>
    </location>
</feature>
<accession>A0AAD3CP96</accession>
<reference evidence="2 3" key="1">
    <citation type="journal article" date="2021" name="Sci. Rep.">
        <title>The genome of the diatom Chaetoceros tenuissimus carries an ancient integrated fragment of an extant virus.</title>
        <authorList>
            <person name="Hongo Y."/>
            <person name="Kimura K."/>
            <person name="Takaki Y."/>
            <person name="Yoshida Y."/>
            <person name="Baba S."/>
            <person name="Kobayashi G."/>
            <person name="Nagasaki K."/>
            <person name="Hano T."/>
            <person name="Tomaru Y."/>
        </authorList>
    </citation>
    <scope>NUCLEOTIDE SEQUENCE [LARGE SCALE GENOMIC DNA]</scope>
    <source>
        <strain evidence="2 3">NIES-3715</strain>
    </source>
</reference>
<evidence type="ECO:0000313" key="3">
    <source>
        <dbReference type="Proteomes" id="UP001054902"/>
    </source>
</evidence>
<evidence type="ECO:0000313" key="2">
    <source>
        <dbReference type="EMBL" id="GFH48606.1"/>
    </source>
</evidence>
<keyword evidence="3" id="KW-1185">Reference proteome</keyword>
<feature type="chain" id="PRO_5042110468" evidence="1">
    <location>
        <begin position="18"/>
        <end position="198"/>
    </location>
</feature>
<proteinExistence type="predicted"/>
<evidence type="ECO:0000256" key="1">
    <source>
        <dbReference type="SAM" id="SignalP"/>
    </source>
</evidence>
<name>A0AAD3CP96_9STRA</name>
<organism evidence="2 3">
    <name type="scientific">Chaetoceros tenuissimus</name>
    <dbReference type="NCBI Taxonomy" id="426638"/>
    <lineage>
        <taxon>Eukaryota</taxon>
        <taxon>Sar</taxon>
        <taxon>Stramenopiles</taxon>
        <taxon>Ochrophyta</taxon>
        <taxon>Bacillariophyta</taxon>
        <taxon>Coscinodiscophyceae</taxon>
        <taxon>Chaetocerotophycidae</taxon>
        <taxon>Chaetocerotales</taxon>
        <taxon>Chaetocerotaceae</taxon>
        <taxon>Chaetoceros</taxon>
    </lineage>
</organism>
<gene>
    <name evidence="2" type="ORF">CTEN210_05082</name>
</gene>
<dbReference type="Proteomes" id="UP001054902">
    <property type="component" value="Unassembled WGS sequence"/>
</dbReference>
<dbReference type="InterPro" id="IPR010292">
    <property type="entry name" value="Uncharacterised_CreA"/>
</dbReference>
<dbReference type="PANTHER" id="PTHR37952:SF2">
    <property type="entry name" value="PROTEIN CREA"/>
    <property type="match status" value="1"/>
</dbReference>
<dbReference type="EMBL" id="BLLK01000029">
    <property type="protein sequence ID" value="GFH48606.1"/>
    <property type="molecule type" value="Genomic_DNA"/>
</dbReference>
<dbReference type="PANTHER" id="PTHR37952">
    <property type="match status" value="1"/>
</dbReference>
<sequence length="198" mass="21616">MYRSAASLLLLLSSASAFGVPDVQAFAKDFSKKAAATALSGLILSNTAVPILPGGEAHAEARLVGEIKTSGIVFKDTLNIEQFDDPKVKGVTLYISNFQKPINERLNPKDFFTDPSYASVTCARTGPVAIADNIAKGKQGEEVFEENKSLLFKQLRVQRIYDEENNTVVYASFNTRLDKNSDNNKSRFKSSVCAVNLN</sequence>
<comment type="caution">
    <text evidence="2">The sequence shown here is derived from an EMBL/GenBank/DDBJ whole genome shotgun (WGS) entry which is preliminary data.</text>
</comment>